<comment type="subcellular location">
    <subcellularLocation>
        <location evidence="1">Cell membrane</location>
        <topology evidence="1">Multi-pass membrane protein</topology>
    </subcellularLocation>
</comment>
<dbReference type="Proteomes" id="UP001165740">
    <property type="component" value="Chromosome 1"/>
</dbReference>
<dbReference type="GeneID" id="106075668"/>
<dbReference type="InterPro" id="IPR017981">
    <property type="entry name" value="GPCR_2-like_7TM"/>
</dbReference>
<dbReference type="Gene3D" id="4.10.1240.10">
    <property type="entry name" value="GPCR, family 2, extracellular hormone receptor domain"/>
    <property type="match status" value="1"/>
</dbReference>
<evidence type="ECO:0000313" key="14">
    <source>
        <dbReference type="RefSeq" id="XP_055868495.1"/>
    </source>
</evidence>
<evidence type="ECO:0000259" key="11">
    <source>
        <dbReference type="PROSITE" id="PS50227"/>
    </source>
</evidence>
<dbReference type="GO" id="GO:0005886">
    <property type="term" value="C:plasma membrane"/>
    <property type="evidence" value="ECO:0007669"/>
    <property type="project" value="UniProtKB-SubCell"/>
</dbReference>
<dbReference type="AlphaFoldDB" id="A0A9W2Z0H9"/>
<dbReference type="RefSeq" id="XP_055868495.1">
    <property type="nucleotide sequence ID" value="XM_056012520.1"/>
</dbReference>
<dbReference type="GO" id="GO:0008528">
    <property type="term" value="F:G protein-coupled peptide receptor activity"/>
    <property type="evidence" value="ECO:0007669"/>
    <property type="project" value="TreeGrafter"/>
</dbReference>
<dbReference type="InterPro" id="IPR036445">
    <property type="entry name" value="GPCR_2_extracell_dom_sf"/>
</dbReference>
<dbReference type="PANTHER" id="PTHR45620:SF40">
    <property type="entry name" value="CORTICOTROPIN-RELEASING FACTOR RECEPTOR 2-LIKE ISOFORM X1"/>
    <property type="match status" value="1"/>
</dbReference>
<dbReference type="Gene3D" id="1.20.1070.10">
    <property type="entry name" value="Rhodopsin 7-helix transmembrane proteins"/>
    <property type="match status" value="1"/>
</dbReference>
<evidence type="ECO:0000256" key="9">
    <source>
        <dbReference type="ARBA" id="ARBA00023224"/>
    </source>
</evidence>
<evidence type="ECO:0000259" key="12">
    <source>
        <dbReference type="PROSITE" id="PS50261"/>
    </source>
</evidence>
<evidence type="ECO:0000256" key="5">
    <source>
        <dbReference type="ARBA" id="ARBA00022989"/>
    </source>
</evidence>
<dbReference type="PROSITE" id="PS50261">
    <property type="entry name" value="G_PROTEIN_RECEP_F2_4"/>
    <property type="match status" value="1"/>
</dbReference>
<keyword evidence="13" id="KW-1185">Reference proteome</keyword>
<comment type="similarity">
    <text evidence="2">Belongs to the G-protein coupled receptor 2 family.</text>
</comment>
<dbReference type="SUPFAM" id="SSF111418">
    <property type="entry name" value="Hormone receptor domain"/>
    <property type="match status" value="1"/>
</dbReference>
<gene>
    <name evidence="14" type="primary">LOC106075668</name>
</gene>
<feature type="domain" description="G-protein coupled receptors family 2 profile 2" evidence="12">
    <location>
        <begin position="84"/>
        <end position="329"/>
    </location>
</feature>
<protein>
    <submittedName>
        <fullName evidence="14">Calcitonin receptor-like</fullName>
    </submittedName>
</protein>
<dbReference type="SMART" id="SM00008">
    <property type="entry name" value="HormR"/>
    <property type="match status" value="1"/>
</dbReference>
<keyword evidence="9" id="KW-0807">Transducer</keyword>
<dbReference type="PROSITE" id="PS50227">
    <property type="entry name" value="G_PROTEIN_RECEP_F2_3"/>
    <property type="match status" value="1"/>
</dbReference>
<keyword evidence="5 10" id="KW-1133">Transmembrane helix</keyword>
<keyword evidence="7 10" id="KW-0472">Membrane</keyword>
<accession>A0A9W2Z0H9</accession>
<dbReference type="Pfam" id="PF00002">
    <property type="entry name" value="7tm_2"/>
    <property type="match status" value="1"/>
</dbReference>
<dbReference type="GO" id="GO:0007166">
    <property type="term" value="P:cell surface receptor signaling pathway"/>
    <property type="evidence" value="ECO:0007669"/>
    <property type="project" value="InterPro"/>
</dbReference>
<feature type="domain" description="G-protein coupled receptors family 2 profile 1" evidence="11">
    <location>
        <begin position="4"/>
        <end position="73"/>
    </location>
</feature>
<dbReference type="PRINTS" id="PR00249">
    <property type="entry name" value="GPCRSECRETIN"/>
</dbReference>
<feature type="transmembrane region" description="Helical" evidence="10">
    <location>
        <begin position="87"/>
        <end position="109"/>
    </location>
</feature>
<feature type="transmembrane region" description="Helical" evidence="10">
    <location>
        <begin position="308"/>
        <end position="332"/>
    </location>
</feature>
<sequence length="414" mass="47402">MVATCTSNSSSSNGSYCPAYHDSYYCWPDTLANTTVYGPCPFFPSHFGGFRVCTEDGVWESTVTNYSLCVEEISQVNLTLYLVLKDIIFITSIISLLLLIAALFIFCYFRSIQCNRISIHKHLVMAFIINFSIMVYQTQPNYSNYRQLEWLCKTVLALSKCSQMATFSWMLVEGIYLHNRLVVTVFPSAAPFRIFYFIGWGLPVVFTLIWSTLMYLNDKSRCWDGYTQTNLIFIIFVPIMLALLINSAFLVNIIRVLVTKLRNNNLMESRRIRKAIKATVVLLPLLGTANLVFFSQPRDVTLMTIARVVNSVLPACQGIFVSVLYCFINIEVRNAIKKKWRRCLTNRALNTRTRRQGSRTSSYFLSQSEVPARRTQNLRSTVVRERDYHSMSVLTAVPVLHASSHPFDLKKVSL</sequence>
<dbReference type="PANTHER" id="PTHR45620">
    <property type="entry name" value="PDF RECEPTOR-LIKE PROTEIN-RELATED"/>
    <property type="match status" value="1"/>
</dbReference>
<dbReference type="Pfam" id="PF02793">
    <property type="entry name" value="HRM"/>
    <property type="match status" value="1"/>
</dbReference>
<dbReference type="InterPro" id="IPR050332">
    <property type="entry name" value="GPCR_2"/>
</dbReference>
<keyword evidence="6" id="KW-0297">G-protein coupled receptor</keyword>
<dbReference type="InterPro" id="IPR000832">
    <property type="entry name" value="GPCR_2_secretin-like"/>
</dbReference>
<proteinExistence type="inferred from homology"/>
<evidence type="ECO:0000256" key="10">
    <source>
        <dbReference type="SAM" id="Phobius"/>
    </source>
</evidence>
<evidence type="ECO:0000256" key="8">
    <source>
        <dbReference type="ARBA" id="ARBA00023170"/>
    </source>
</evidence>
<reference evidence="14" key="1">
    <citation type="submission" date="2025-08" db="UniProtKB">
        <authorList>
            <consortium name="RefSeq"/>
        </authorList>
    </citation>
    <scope>IDENTIFICATION</scope>
</reference>
<evidence type="ECO:0000313" key="13">
    <source>
        <dbReference type="Proteomes" id="UP001165740"/>
    </source>
</evidence>
<evidence type="ECO:0000256" key="3">
    <source>
        <dbReference type="ARBA" id="ARBA00022475"/>
    </source>
</evidence>
<organism evidence="13 14">
    <name type="scientific">Biomphalaria glabrata</name>
    <name type="common">Bloodfluke planorb</name>
    <name type="synonym">Freshwater snail</name>
    <dbReference type="NCBI Taxonomy" id="6526"/>
    <lineage>
        <taxon>Eukaryota</taxon>
        <taxon>Metazoa</taxon>
        <taxon>Spiralia</taxon>
        <taxon>Lophotrochozoa</taxon>
        <taxon>Mollusca</taxon>
        <taxon>Gastropoda</taxon>
        <taxon>Heterobranchia</taxon>
        <taxon>Euthyneura</taxon>
        <taxon>Panpulmonata</taxon>
        <taxon>Hygrophila</taxon>
        <taxon>Lymnaeoidea</taxon>
        <taxon>Planorbidae</taxon>
        <taxon>Biomphalaria</taxon>
    </lineage>
</organism>
<feature type="transmembrane region" description="Helical" evidence="10">
    <location>
        <begin position="190"/>
        <end position="211"/>
    </location>
</feature>
<evidence type="ECO:0000256" key="2">
    <source>
        <dbReference type="ARBA" id="ARBA00005314"/>
    </source>
</evidence>
<evidence type="ECO:0000256" key="4">
    <source>
        <dbReference type="ARBA" id="ARBA00022692"/>
    </source>
</evidence>
<dbReference type="OMA" id="AETTHVR"/>
<dbReference type="GO" id="GO:0007188">
    <property type="term" value="P:adenylate cyclase-modulating G protein-coupled receptor signaling pathway"/>
    <property type="evidence" value="ECO:0007669"/>
    <property type="project" value="TreeGrafter"/>
</dbReference>
<feature type="transmembrane region" description="Helical" evidence="10">
    <location>
        <begin position="275"/>
        <end position="296"/>
    </location>
</feature>
<dbReference type="InterPro" id="IPR001879">
    <property type="entry name" value="GPCR_2_extracellular_dom"/>
</dbReference>
<keyword evidence="4 10" id="KW-0812">Transmembrane</keyword>
<evidence type="ECO:0000256" key="1">
    <source>
        <dbReference type="ARBA" id="ARBA00004651"/>
    </source>
</evidence>
<feature type="transmembrane region" description="Helical" evidence="10">
    <location>
        <begin position="231"/>
        <end position="254"/>
    </location>
</feature>
<dbReference type="SUPFAM" id="SSF81321">
    <property type="entry name" value="Family A G protein-coupled receptor-like"/>
    <property type="match status" value="1"/>
</dbReference>
<keyword evidence="8" id="KW-0675">Receptor</keyword>
<keyword evidence="3" id="KW-1003">Cell membrane</keyword>
<dbReference type="OrthoDB" id="5967113at2759"/>
<evidence type="ECO:0000256" key="7">
    <source>
        <dbReference type="ARBA" id="ARBA00023136"/>
    </source>
</evidence>
<evidence type="ECO:0000256" key="6">
    <source>
        <dbReference type="ARBA" id="ARBA00023040"/>
    </source>
</evidence>
<name>A0A9W2Z0H9_BIOGL</name>